<keyword evidence="1" id="KW-0812">Transmembrane</keyword>
<feature type="transmembrane region" description="Helical" evidence="1">
    <location>
        <begin position="68"/>
        <end position="85"/>
    </location>
</feature>
<gene>
    <name evidence="4" type="ORF">C7U54_03440</name>
    <name evidence="2" type="ORF">Fi14EGH31_12300</name>
    <name evidence="3" type="ORF">LJD74_09685</name>
</gene>
<keyword evidence="1" id="KW-1133">Transmembrane helix</keyword>
<sequence>MKKLLYKICKPHHKYKINLVDVLLLIEPVVMNTSYFMVGRIFLLIALVLNYLAHYLYHDDYSEFERRVLISTMIIIALLLIYLIITGK</sequence>
<evidence type="ECO:0000256" key="1">
    <source>
        <dbReference type="SAM" id="Phobius"/>
    </source>
</evidence>
<evidence type="ECO:0000313" key="6">
    <source>
        <dbReference type="Proteomes" id="UP000593842"/>
    </source>
</evidence>
<protein>
    <submittedName>
        <fullName evidence="4">Uncharacterized protein</fullName>
    </submittedName>
</protein>
<keyword evidence="5" id="KW-1185">Reference proteome</keyword>
<dbReference type="Proteomes" id="UP000240974">
    <property type="component" value="Unassembled WGS sequence"/>
</dbReference>
<organism evidence="4 5">
    <name type="scientific">Faecalibacillus intestinalis</name>
    <dbReference type="NCBI Taxonomy" id="1982626"/>
    <lineage>
        <taxon>Bacteria</taxon>
        <taxon>Bacillati</taxon>
        <taxon>Bacillota</taxon>
        <taxon>Erysipelotrichia</taxon>
        <taxon>Erysipelotrichales</taxon>
        <taxon>Coprobacillaceae</taxon>
        <taxon>Faecalibacillus</taxon>
    </lineage>
</organism>
<evidence type="ECO:0000313" key="5">
    <source>
        <dbReference type="Proteomes" id="UP000240974"/>
    </source>
</evidence>
<reference evidence="2" key="2">
    <citation type="journal article" date="2020" name="Microbiol. Resour. Announc.">
        <title>Complete Genome Sequence of Faecalibacillus intestinalis JCM 34082, Isolated from Feces from a Healthy Japanese Female.</title>
        <authorList>
            <person name="Sakamoto M."/>
            <person name="Ikeyama N."/>
            <person name="Toyoda A."/>
            <person name="Murakami T."/>
            <person name="Mori H."/>
            <person name="Ohkuma M."/>
        </authorList>
    </citation>
    <scope>NUCLEOTIDE SEQUENCE</scope>
    <source>
        <strain evidence="2">14EGH31</strain>
    </source>
</reference>
<dbReference type="EMBL" id="JAJDKQ010000019">
    <property type="protein sequence ID" value="MCB8562266.1"/>
    <property type="molecule type" value="Genomic_DNA"/>
</dbReference>
<dbReference type="EMBL" id="AP024085">
    <property type="protein sequence ID" value="BCL57518.1"/>
    <property type="molecule type" value="Genomic_DNA"/>
</dbReference>
<dbReference type="GeneID" id="70579664"/>
<evidence type="ECO:0000313" key="3">
    <source>
        <dbReference type="EMBL" id="MCB8562266.1"/>
    </source>
</evidence>
<dbReference type="Proteomes" id="UP001197827">
    <property type="component" value="Unassembled WGS sequence"/>
</dbReference>
<dbReference type="EMBL" id="PYLQ01000003">
    <property type="protein sequence ID" value="PST42724.1"/>
    <property type="molecule type" value="Genomic_DNA"/>
</dbReference>
<reference evidence="4 5" key="1">
    <citation type="journal article" date="2019" name="Int. J. Syst. Evol. Microbiol.">
        <title>Faecalibacillus intestinalis gen. nov., sp. nov. and Faecalibacillus faecis sp. nov., isolated from human faeces.</title>
        <authorList>
            <person name="Seo B."/>
            <person name="Jeon K."/>
            <person name="Baek I."/>
            <person name="Lee Y.M."/>
            <person name="Baek K."/>
            <person name="Ko G."/>
        </authorList>
    </citation>
    <scope>NUCLEOTIDE SEQUENCE [LARGE SCALE GENOMIC DNA]</scope>
    <source>
        <strain evidence="4 5">SNUG30099</strain>
    </source>
</reference>
<name>A0A2T3G5B7_9FIRM</name>
<dbReference type="AlphaFoldDB" id="A0A2T3G5B7"/>
<reference evidence="3" key="4">
    <citation type="submission" date="2021-10" db="EMBL/GenBank/DDBJ databases">
        <title>Collection of gut derived symbiotic bacterial strains cultured from healthy donors.</title>
        <authorList>
            <person name="Lin H."/>
            <person name="Littmann E."/>
            <person name="Kohout C."/>
            <person name="Pamer E.G."/>
        </authorList>
    </citation>
    <scope>NUCLEOTIDE SEQUENCE</scope>
    <source>
        <strain evidence="3">DFI.5.2</strain>
    </source>
</reference>
<dbReference type="RefSeq" id="WP_022001738.1">
    <property type="nucleotide sequence ID" value="NZ_AP024085.1"/>
</dbReference>
<evidence type="ECO:0000313" key="2">
    <source>
        <dbReference type="EMBL" id="BCL57518.1"/>
    </source>
</evidence>
<proteinExistence type="predicted"/>
<reference evidence="6" key="3">
    <citation type="submission" date="2020-09" db="EMBL/GenBank/DDBJ databases">
        <title>Complete genome sequencing of Faecalibacillus intestinalis strain 14EGH31.</title>
        <authorList>
            <person name="Sakamoto M."/>
            <person name="Murakami T."/>
            <person name="Mori H."/>
        </authorList>
    </citation>
    <scope>NUCLEOTIDE SEQUENCE [LARGE SCALE GENOMIC DNA]</scope>
    <source>
        <strain evidence="6">14EGH31</strain>
    </source>
</reference>
<accession>A0A2T3G5B7</accession>
<evidence type="ECO:0000313" key="4">
    <source>
        <dbReference type="EMBL" id="PST42724.1"/>
    </source>
</evidence>
<dbReference type="Proteomes" id="UP000593842">
    <property type="component" value="Chromosome"/>
</dbReference>
<keyword evidence="1" id="KW-0472">Membrane</keyword>
<feature type="transmembrane region" description="Helical" evidence="1">
    <location>
        <begin position="35"/>
        <end position="56"/>
    </location>
</feature>
<dbReference type="KEGG" id="fit:Fi14EGH31_12300"/>